<dbReference type="SUPFAM" id="SSF49384">
    <property type="entry name" value="Carbohydrate-binding domain"/>
    <property type="match status" value="1"/>
</dbReference>
<organism evidence="2 3">
    <name type="scientific">Nonomuraea salmonea</name>
    <dbReference type="NCBI Taxonomy" id="46181"/>
    <lineage>
        <taxon>Bacteria</taxon>
        <taxon>Bacillati</taxon>
        <taxon>Actinomycetota</taxon>
        <taxon>Actinomycetes</taxon>
        <taxon>Streptosporangiales</taxon>
        <taxon>Streptosporangiaceae</taxon>
        <taxon>Nonomuraea</taxon>
    </lineage>
</organism>
<dbReference type="RefSeq" id="WP_379484120.1">
    <property type="nucleotide sequence ID" value="NZ_JBHMCF010000034.1"/>
</dbReference>
<evidence type="ECO:0008006" key="4">
    <source>
        <dbReference type="Google" id="ProtNLM"/>
    </source>
</evidence>
<dbReference type="Gene3D" id="2.60.40.290">
    <property type="match status" value="1"/>
</dbReference>
<evidence type="ECO:0000313" key="3">
    <source>
        <dbReference type="Proteomes" id="UP001589568"/>
    </source>
</evidence>
<comment type="caution">
    <text evidence="2">The sequence shown here is derived from an EMBL/GenBank/DDBJ whole genome shotgun (WGS) entry which is preliminary data.</text>
</comment>
<feature type="region of interest" description="Disordered" evidence="1">
    <location>
        <begin position="312"/>
        <end position="465"/>
    </location>
</feature>
<name>A0ABV5NSX8_9ACTN</name>
<reference evidence="2 3" key="1">
    <citation type="submission" date="2024-09" db="EMBL/GenBank/DDBJ databases">
        <authorList>
            <person name="Sun Q."/>
            <person name="Mori K."/>
        </authorList>
    </citation>
    <scope>NUCLEOTIDE SEQUENCE [LARGE SCALE GENOMIC DNA]</scope>
    <source>
        <strain evidence="2 3">JCM 3324</strain>
    </source>
</reference>
<feature type="compositionally biased region" description="Acidic residues" evidence="1">
    <location>
        <begin position="347"/>
        <end position="369"/>
    </location>
</feature>
<dbReference type="InterPro" id="IPR008965">
    <property type="entry name" value="CBM2/CBM3_carb-bd_dom_sf"/>
</dbReference>
<feature type="compositionally biased region" description="Pro residues" evidence="1">
    <location>
        <begin position="209"/>
        <end position="220"/>
    </location>
</feature>
<gene>
    <name evidence="2" type="ORF">ACFFR3_28205</name>
</gene>
<dbReference type="Proteomes" id="UP001589568">
    <property type="component" value="Unassembled WGS sequence"/>
</dbReference>
<proteinExistence type="predicted"/>
<accession>A0ABV5NSX8</accession>
<feature type="compositionally biased region" description="Basic and acidic residues" evidence="1">
    <location>
        <begin position="116"/>
        <end position="147"/>
    </location>
</feature>
<protein>
    <recommendedName>
        <fullName evidence="4">DUF5666 domain-containing protein</fullName>
    </recommendedName>
</protein>
<feature type="region of interest" description="Disordered" evidence="1">
    <location>
        <begin position="1"/>
        <end position="285"/>
    </location>
</feature>
<evidence type="ECO:0000313" key="2">
    <source>
        <dbReference type="EMBL" id="MFB9473395.1"/>
    </source>
</evidence>
<evidence type="ECO:0000256" key="1">
    <source>
        <dbReference type="SAM" id="MobiDB-lite"/>
    </source>
</evidence>
<dbReference type="InterPro" id="IPR012291">
    <property type="entry name" value="CBM2_carb-bd_dom_sf"/>
</dbReference>
<keyword evidence="3" id="KW-1185">Reference proteome</keyword>
<feature type="compositionally biased region" description="Low complexity" evidence="1">
    <location>
        <begin position="384"/>
        <end position="397"/>
    </location>
</feature>
<sequence>MPRRADGPPPRAPQSEPFETTGAFAVPTNDPAGAYPQQPRRDPRMDPGLDPGMDDAGPFETTGAFARPQEWNQPPDQTAVFGGPGGTQQFPGQGDALFDPPAEQRGLFDPPAGRRGSFDDHPGAFDDQREPFDGRRMQFEDERDRFDAPAGPQGPFNGPEQRGPFDGPGDQRGPFNDQPGPFDGPADPHDPFGSSPFDDAPDSRTARFDPPPGSGVPPEPGDVKVAGEPTAMLAPAWANAETGFLGPDNGSGWPDDADEPRTRRGRRKGRGGGGGGDDDVLAAAPSGAGKGRVALLSVAAVAVVLGGTVAGVKFMSSSGDPAKCEGTSCAAVQAPSQKPAPAGSGPVDEESEPEPEDEPVEEETAADEEPSSRPTPTATSNVGAPRRTATPTPTPTKTRVKKQEKPVDEPAADPSAEAEETVSEAPSEQPSTLDDADTGTGVVPDESTPPANDSGIDSPLTNTGALNVRQTIKQRLTTYQANLTLSNDSVQPLRSPTVSVPVDGKVVKVEGATWTQDGDLLILDVSTTLASGDSVEVSFTATGRGSKAKNCGVVAGQCAIS</sequence>
<dbReference type="EMBL" id="JBHMCF010000034">
    <property type="protein sequence ID" value="MFB9473395.1"/>
    <property type="molecule type" value="Genomic_DNA"/>
</dbReference>